<dbReference type="OrthoDB" id="9882145at2"/>
<sequence>MADPIELEQTDVRLGLLRDVADGKVADDADFTPRLHVDGEEPVDVRQGVWEMERVRWVEQPFTSRAWQVTARGRSVLEEAGRG</sequence>
<dbReference type="RefSeq" id="WP_143133612.1">
    <property type="nucleotide sequence ID" value="NZ_BOMT01000016.1"/>
</dbReference>
<protein>
    <submittedName>
        <fullName evidence="1">Uncharacterized protein</fullName>
    </submittedName>
</protein>
<keyword evidence="2" id="KW-1185">Reference proteome</keyword>
<evidence type="ECO:0000313" key="2">
    <source>
        <dbReference type="Proteomes" id="UP000199645"/>
    </source>
</evidence>
<organism evidence="1 2">
    <name type="scientific">Actinoplanes philippinensis</name>
    <dbReference type="NCBI Taxonomy" id="35752"/>
    <lineage>
        <taxon>Bacteria</taxon>
        <taxon>Bacillati</taxon>
        <taxon>Actinomycetota</taxon>
        <taxon>Actinomycetes</taxon>
        <taxon>Micromonosporales</taxon>
        <taxon>Micromonosporaceae</taxon>
        <taxon>Actinoplanes</taxon>
    </lineage>
</organism>
<reference evidence="1 2" key="1">
    <citation type="submission" date="2016-10" db="EMBL/GenBank/DDBJ databases">
        <authorList>
            <person name="de Groot N.N."/>
        </authorList>
    </citation>
    <scope>NUCLEOTIDE SEQUENCE [LARGE SCALE GENOMIC DNA]</scope>
    <source>
        <strain evidence="1 2">DSM 43019</strain>
    </source>
</reference>
<dbReference type="AlphaFoldDB" id="A0A1I2B931"/>
<name>A0A1I2B931_9ACTN</name>
<evidence type="ECO:0000313" key="1">
    <source>
        <dbReference type="EMBL" id="SFE52712.1"/>
    </source>
</evidence>
<dbReference type="Proteomes" id="UP000199645">
    <property type="component" value="Unassembled WGS sequence"/>
</dbReference>
<dbReference type="STRING" id="35752.SAMN05421541_102185"/>
<accession>A0A1I2B931</accession>
<gene>
    <name evidence="1" type="ORF">SAMN05421541_102185</name>
</gene>
<dbReference type="EMBL" id="FONV01000002">
    <property type="protein sequence ID" value="SFE52712.1"/>
    <property type="molecule type" value="Genomic_DNA"/>
</dbReference>
<proteinExistence type="predicted"/>